<dbReference type="Gene3D" id="3.40.190.10">
    <property type="entry name" value="Periplasmic binding protein-like II"/>
    <property type="match status" value="1"/>
</dbReference>
<dbReference type="AlphaFoldDB" id="A0A423U0N7"/>
<reference evidence="16 17" key="1">
    <citation type="submission" date="2018-04" db="EMBL/GenBank/DDBJ databases">
        <authorList>
            <person name="Zhang X."/>
            <person name="Yuan J."/>
            <person name="Li F."/>
            <person name="Xiang J."/>
        </authorList>
    </citation>
    <scope>NUCLEOTIDE SEQUENCE [LARGE SCALE GENOMIC DNA]</scope>
    <source>
        <tissue evidence="16">Muscle</tissue>
    </source>
</reference>
<evidence type="ECO:0000256" key="13">
    <source>
        <dbReference type="SAM" id="Phobius"/>
    </source>
</evidence>
<evidence type="ECO:0000256" key="9">
    <source>
        <dbReference type="ARBA" id="ARBA00023170"/>
    </source>
</evidence>
<keyword evidence="10" id="KW-0325">Glycoprotein</keyword>
<evidence type="ECO:0000256" key="1">
    <source>
        <dbReference type="ARBA" id="ARBA00004651"/>
    </source>
</evidence>
<keyword evidence="4" id="KW-1003">Cell membrane</keyword>
<evidence type="ECO:0000313" key="17">
    <source>
        <dbReference type="Proteomes" id="UP000283509"/>
    </source>
</evidence>
<evidence type="ECO:0000256" key="11">
    <source>
        <dbReference type="ARBA" id="ARBA00023286"/>
    </source>
</evidence>
<keyword evidence="12" id="KW-0407">Ion channel</keyword>
<sequence>MGLPSPPRCVLIAALLTSFGWWLVPVAGAEASCGQLRAAVGLKASLDNEILTARQLAEDYLSECQLVMISTSQRSSLFEQVVRTTARRQNGVGVVSLEIGPRQDLPREILPSVWRDAGANCRVLFLEDGGDTSSILEFLEASELSRHPDVSVVFVGTAAGMVLYHRVFRNTVHALYLSLSNVTLQDARPLPREDDLGGGCGGRRGSARLYQRCLYCLEGEESVRPLQEWGRLAQRPQPANPFPDQFKDFFGHRFRVVAMRTLPWMDYEGGGGGWAGGPLTPRDSLNARMLRAMADHSNFTYEVREPPEGRFGLYLGNGTWTGIVGALQQDVADFSTEIGLLPPRLQAMEPSFIYARDRIVIASPKPGPLPQHLAISRPFAGTVWLLILAGVLVSDVVVWVLLRLVAWVTGAGGADVGGSLLYSWALLMENPPPPPSPSSTIRVTVGFLLLYTLVINSAYRSSLIAHLTVQGFPPPIDSFDDLLEQGGWTWGSQPLFGTFFVFFNQSSDPVVQRIYAGMEVASMDEHLAKIPKKRHAFIDFKYNLRTQVAARLTDALGYTPVHLSRSEYPSYVGDIWGFRKGAPFRHHICMLQQRLIEAGLIDFWLRDVIRAYADRHRAKEDAAVGATERLSQDGDGIVVLNLSHLQGAFYLLLLGHGAALILLLLEVFVDRVRGESR</sequence>
<organism evidence="16 17">
    <name type="scientific">Penaeus vannamei</name>
    <name type="common">Whiteleg shrimp</name>
    <name type="synonym">Litopenaeus vannamei</name>
    <dbReference type="NCBI Taxonomy" id="6689"/>
    <lineage>
        <taxon>Eukaryota</taxon>
        <taxon>Metazoa</taxon>
        <taxon>Ecdysozoa</taxon>
        <taxon>Arthropoda</taxon>
        <taxon>Crustacea</taxon>
        <taxon>Multicrustacea</taxon>
        <taxon>Malacostraca</taxon>
        <taxon>Eumalacostraca</taxon>
        <taxon>Eucarida</taxon>
        <taxon>Decapoda</taxon>
        <taxon>Dendrobranchiata</taxon>
        <taxon>Penaeoidea</taxon>
        <taxon>Penaeidae</taxon>
        <taxon>Penaeus</taxon>
    </lineage>
</organism>
<dbReference type="GO" id="GO:0005886">
    <property type="term" value="C:plasma membrane"/>
    <property type="evidence" value="ECO:0007669"/>
    <property type="project" value="UniProtKB-SubCell"/>
</dbReference>
<dbReference type="Pfam" id="PF00060">
    <property type="entry name" value="Lig_chan"/>
    <property type="match status" value="1"/>
</dbReference>
<keyword evidence="5 13" id="KW-0812">Transmembrane</keyword>
<dbReference type="Proteomes" id="UP000283509">
    <property type="component" value="Unassembled WGS sequence"/>
</dbReference>
<comment type="subcellular location">
    <subcellularLocation>
        <location evidence="1">Cell membrane</location>
        <topology evidence="1">Multi-pass membrane protein</topology>
    </subcellularLocation>
</comment>
<dbReference type="InterPro" id="IPR052192">
    <property type="entry name" value="Insect_Ionotropic_Sensory_Rcpt"/>
</dbReference>
<feature type="signal peptide" evidence="14">
    <location>
        <begin position="1"/>
        <end position="31"/>
    </location>
</feature>
<evidence type="ECO:0000256" key="5">
    <source>
        <dbReference type="ARBA" id="ARBA00022692"/>
    </source>
</evidence>
<keyword evidence="6 13" id="KW-1133">Transmembrane helix</keyword>
<feature type="domain" description="Ionotropic glutamate receptor L-glutamate and glycine-binding" evidence="15">
    <location>
        <begin position="278"/>
        <end position="329"/>
    </location>
</feature>
<name>A0A423U0N7_PENVA</name>
<evidence type="ECO:0000259" key="15">
    <source>
        <dbReference type="SMART" id="SM00918"/>
    </source>
</evidence>
<reference evidence="16 17" key="2">
    <citation type="submission" date="2019-01" db="EMBL/GenBank/DDBJ databases">
        <title>The decoding of complex shrimp genome reveals the adaptation for benthos swimmer, frequently molting mechanism and breeding impact on genome.</title>
        <authorList>
            <person name="Sun Y."/>
            <person name="Gao Y."/>
            <person name="Yu Y."/>
        </authorList>
    </citation>
    <scope>NUCLEOTIDE SEQUENCE [LARGE SCALE GENOMIC DNA]</scope>
    <source>
        <tissue evidence="16">Muscle</tissue>
    </source>
</reference>
<comment type="similarity">
    <text evidence="2">Belongs to the glutamate-gated ion channel (TC 1.A.10.1) family.</text>
</comment>
<keyword evidence="14" id="KW-0732">Signal</keyword>
<feature type="transmembrane region" description="Helical" evidence="13">
    <location>
        <begin position="439"/>
        <end position="459"/>
    </location>
</feature>
<comment type="caution">
    <text evidence="16">The sequence shown here is derived from an EMBL/GenBank/DDBJ whole genome shotgun (WGS) entry which is preliminary data.</text>
</comment>
<keyword evidence="11" id="KW-1071">Ligand-gated ion channel</keyword>
<dbReference type="SMART" id="SM00918">
    <property type="entry name" value="Lig_chan-Glu_bd"/>
    <property type="match status" value="1"/>
</dbReference>
<keyword evidence="9 16" id="KW-0675">Receptor</keyword>
<evidence type="ECO:0000256" key="10">
    <source>
        <dbReference type="ARBA" id="ARBA00023180"/>
    </source>
</evidence>
<proteinExistence type="inferred from homology"/>
<dbReference type="GO" id="GO:0015276">
    <property type="term" value="F:ligand-gated monoatomic ion channel activity"/>
    <property type="evidence" value="ECO:0007669"/>
    <property type="project" value="InterPro"/>
</dbReference>
<evidence type="ECO:0000256" key="8">
    <source>
        <dbReference type="ARBA" id="ARBA00023136"/>
    </source>
</evidence>
<dbReference type="EMBL" id="QCYY01000851">
    <property type="protein sequence ID" value="ROT82261.1"/>
    <property type="molecule type" value="Genomic_DNA"/>
</dbReference>
<dbReference type="PANTHER" id="PTHR42643:SF24">
    <property type="entry name" value="IONOTROPIC RECEPTOR 60A"/>
    <property type="match status" value="1"/>
</dbReference>
<dbReference type="GO" id="GO:0050906">
    <property type="term" value="P:detection of stimulus involved in sensory perception"/>
    <property type="evidence" value="ECO:0007669"/>
    <property type="project" value="UniProtKB-ARBA"/>
</dbReference>
<accession>A0A423U0N7</accession>
<evidence type="ECO:0000256" key="2">
    <source>
        <dbReference type="ARBA" id="ARBA00008685"/>
    </source>
</evidence>
<protein>
    <submittedName>
        <fullName evidence="16">Variant Ionotropic Glutamate Receptor</fullName>
    </submittedName>
</protein>
<feature type="transmembrane region" description="Helical" evidence="13">
    <location>
        <begin position="379"/>
        <end position="402"/>
    </location>
</feature>
<evidence type="ECO:0000256" key="7">
    <source>
        <dbReference type="ARBA" id="ARBA00023065"/>
    </source>
</evidence>
<dbReference type="SUPFAM" id="SSF53850">
    <property type="entry name" value="Periplasmic binding protein-like II"/>
    <property type="match status" value="1"/>
</dbReference>
<keyword evidence="7" id="KW-0406">Ion transport</keyword>
<keyword evidence="8 13" id="KW-0472">Membrane</keyword>
<dbReference type="InterPro" id="IPR019594">
    <property type="entry name" value="Glu/Gly-bd"/>
</dbReference>
<evidence type="ECO:0000256" key="12">
    <source>
        <dbReference type="ARBA" id="ARBA00023303"/>
    </source>
</evidence>
<gene>
    <name evidence="16" type="ORF">C7M84_024553</name>
</gene>
<evidence type="ECO:0000256" key="3">
    <source>
        <dbReference type="ARBA" id="ARBA00022448"/>
    </source>
</evidence>
<dbReference type="Gene3D" id="1.10.287.70">
    <property type="match status" value="1"/>
</dbReference>
<dbReference type="PANTHER" id="PTHR42643">
    <property type="entry name" value="IONOTROPIC RECEPTOR 20A-RELATED"/>
    <property type="match status" value="1"/>
</dbReference>
<keyword evidence="3" id="KW-0813">Transport</keyword>
<evidence type="ECO:0000313" key="16">
    <source>
        <dbReference type="EMBL" id="ROT82261.1"/>
    </source>
</evidence>
<evidence type="ECO:0000256" key="4">
    <source>
        <dbReference type="ARBA" id="ARBA00022475"/>
    </source>
</evidence>
<feature type="transmembrane region" description="Helical" evidence="13">
    <location>
        <begin position="649"/>
        <end position="669"/>
    </location>
</feature>
<keyword evidence="17" id="KW-1185">Reference proteome</keyword>
<dbReference type="InterPro" id="IPR001320">
    <property type="entry name" value="Iontro_rcpt_C"/>
</dbReference>
<evidence type="ECO:0000256" key="14">
    <source>
        <dbReference type="SAM" id="SignalP"/>
    </source>
</evidence>
<feature type="chain" id="PRO_5019452623" evidence="14">
    <location>
        <begin position="32"/>
        <end position="677"/>
    </location>
</feature>
<evidence type="ECO:0000256" key="6">
    <source>
        <dbReference type="ARBA" id="ARBA00022989"/>
    </source>
</evidence>
<feature type="transmembrane region" description="Helical" evidence="13">
    <location>
        <begin position="407"/>
        <end position="427"/>
    </location>
</feature>
<dbReference type="OrthoDB" id="6373363at2759"/>